<feature type="compositionally biased region" description="Polar residues" evidence="3">
    <location>
        <begin position="23"/>
        <end position="33"/>
    </location>
</feature>
<evidence type="ECO:0000256" key="2">
    <source>
        <dbReference type="SAM" id="Coils"/>
    </source>
</evidence>
<dbReference type="Proteomes" id="UP001419268">
    <property type="component" value="Unassembled WGS sequence"/>
</dbReference>
<feature type="region of interest" description="Disordered" evidence="3">
    <location>
        <begin position="237"/>
        <end position="265"/>
    </location>
</feature>
<feature type="region of interest" description="Disordered" evidence="3">
    <location>
        <begin position="20"/>
        <end position="67"/>
    </location>
</feature>
<evidence type="ECO:0000313" key="6">
    <source>
        <dbReference type="Proteomes" id="UP001419268"/>
    </source>
</evidence>
<feature type="coiled-coil region" evidence="2">
    <location>
        <begin position="484"/>
        <end position="567"/>
    </location>
</feature>
<dbReference type="GO" id="GO:0003779">
    <property type="term" value="F:actin binding"/>
    <property type="evidence" value="ECO:0007669"/>
    <property type="project" value="InterPro"/>
</dbReference>
<proteinExistence type="predicted"/>
<feature type="domain" description="NAB" evidence="4">
    <location>
        <begin position="133"/>
        <end position="215"/>
    </location>
</feature>
<dbReference type="EMBL" id="JBBNAG010000001">
    <property type="protein sequence ID" value="KAK9165667.1"/>
    <property type="molecule type" value="Genomic_DNA"/>
</dbReference>
<dbReference type="PROSITE" id="PS51774">
    <property type="entry name" value="NAB"/>
    <property type="match status" value="1"/>
</dbReference>
<dbReference type="Pfam" id="PF25014">
    <property type="entry name" value="NET2A"/>
    <property type="match status" value="1"/>
</dbReference>
<accession>A0AAP0Q2T7</accession>
<keyword evidence="6" id="KW-1185">Reference proteome</keyword>
<name>A0AAP0Q2T7_9MAGN</name>
<keyword evidence="1 2" id="KW-0175">Coiled coil</keyword>
<feature type="region of interest" description="Disordered" evidence="3">
    <location>
        <begin position="432"/>
        <end position="465"/>
    </location>
</feature>
<dbReference type="Pfam" id="PF07765">
    <property type="entry name" value="KIP1"/>
    <property type="match status" value="1"/>
</dbReference>
<comment type="caution">
    <text evidence="5">The sequence shown here is derived from an EMBL/GenBank/DDBJ whole genome shotgun (WGS) entry which is preliminary data.</text>
</comment>
<organism evidence="5 6">
    <name type="scientific">Stephania cephalantha</name>
    <dbReference type="NCBI Taxonomy" id="152367"/>
    <lineage>
        <taxon>Eukaryota</taxon>
        <taxon>Viridiplantae</taxon>
        <taxon>Streptophyta</taxon>
        <taxon>Embryophyta</taxon>
        <taxon>Tracheophyta</taxon>
        <taxon>Spermatophyta</taxon>
        <taxon>Magnoliopsida</taxon>
        <taxon>Ranunculales</taxon>
        <taxon>Menispermaceae</taxon>
        <taxon>Menispermoideae</taxon>
        <taxon>Cissampelideae</taxon>
        <taxon>Stephania</taxon>
    </lineage>
</organism>
<feature type="compositionally biased region" description="Basic and acidic residues" evidence="3">
    <location>
        <begin position="449"/>
        <end position="465"/>
    </location>
</feature>
<dbReference type="AlphaFoldDB" id="A0AAP0Q2T7"/>
<gene>
    <name evidence="5" type="ORF">Scep_000858</name>
</gene>
<dbReference type="InterPro" id="IPR056888">
    <property type="entry name" value="NET2A-D/KIP1-like_dom"/>
</dbReference>
<dbReference type="PANTHER" id="PTHR31631:SF0">
    <property type="entry name" value="PROTEIN NETWORKED 2D"/>
    <property type="match status" value="1"/>
</dbReference>
<dbReference type="InterPro" id="IPR011684">
    <property type="entry name" value="NAB"/>
</dbReference>
<dbReference type="Pfam" id="PF24918">
    <property type="entry name" value="NET2A_C"/>
    <property type="match status" value="1"/>
</dbReference>
<reference evidence="5 6" key="1">
    <citation type="submission" date="2024-01" db="EMBL/GenBank/DDBJ databases">
        <title>Genome assemblies of Stephania.</title>
        <authorList>
            <person name="Yang L."/>
        </authorList>
    </citation>
    <scope>NUCLEOTIDE SEQUENCE [LARGE SCALE GENOMIC DNA]</scope>
    <source>
        <strain evidence="5">JXDWG</strain>
        <tissue evidence="5">Leaf</tissue>
    </source>
</reference>
<feature type="compositionally biased region" description="Basic residues" evidence="3">
    <location>
        <begin position="55"/>
        <end position="65"/>
    </location>
</feature>
<dbReference type="InterPro" id="IPR056889">
    <property type="entry name" value="NET2A-D/KIP1-like_C"/>
</dbReference>
<evidence type="ECO:0000313" key="5">
    <source>
        <dbReference type="EMBL" id="KAK9165667.1"/>
    </source>
</evidence>
<evidence type="ECO:0000256" key="3">
    <source>
        <dbReference type="SAM" id="MobiDB-lite"/>
    </source>
</evidence>
<evidence type="ECO:0000259" key="4">
    <source>
        <dbReference type="PROSITE" id="PS51774"/>
    </source>
</evidence>
<dbReference type="PANTHER" id="PTHR31631">
    <property type="entry name" value="PROTEIN NETWORKED 2D"/>
    <property type="match status" value="1"/>
</dbReference>
<sequence length="1070" mass="122229">MAVAFTRLSWLFWGAKEREPSLATGSGSGSSMKSVREQETHRSLTSVNGGGANKARSKRTKKKWHSREERRIDREFDVVLVPSDGGCVSGSESDASDWSIGWMEPHASDFLSEDDEGESSFAVLVPCYGRGRNDVANRSRNPILGAITDLTNGYNADMEDKVKYMLTLIEEDGDSFAKRAEMYYKRRPELIGFVEEAYRAYRALAERYDRISGDLHNANHTIATVFPEKVQLAMDNEEFEEDSSLKTSPHSLDPTKVPKKLPDVPKKTVPKLFMSQRRAEDSPRKTPNRLQRRMSRISITTGTLMTKAEALEEIDKLQKGILALQTEKEFVKSSYENGLAKYWEIEKEIAEMQEKVGSLQDEFNAGTVIEDDEARALMASKALQSCQDMLAQLQEKQEKLAEEASEECGKIKDVPRKLDMIKLELFQGKKDEQSFPMKGSSDSNPALKILEKKDSDSQEKPGEETVREKIKEYFSANSDSPSNATELAEKIDELVTKVINLETAMSAQSSLVQRLRSETDELRAHLQSLEEDKAALIKDSNDSNTKIQDLEDKLQAVQDLNRSFQDQQTNLQTHFTEAHCSLDFLSEKLTSMRRFDEENKNPDPSPAEGNLVFESHKNHEEEILAKTEEIPSISAMDGDQSGKVLEPDQKDQINETDLSLTLDSRELQRRSSEIEVATNWQDLFTDGLDDKEKILMEEYTSVLRKYKEAKRELNVSDKRNRESIFEVMLQLRDMKNSNIMKDEEIRALHQKLELVQAGEDISDLTESKDLQEEELISQPYSSPIVNSGKRLSDFLREQNTDDGMQKDGTVTFRDGDILSRREVTMKDLLNEPCSTIEEKFRKDLDELLEENLKFWFRFSTSIHQVHKFKTEIQDLHGEFLSLKDNRSQDSNATKTLQEALKLDARPIYQHLSEIQTELTVWLEQNILLKDELDRRLSSLQNIQEEISRIPQISTGDENVEFSSYQAARYLGEVLNMQQENSKLADELQAGMNRVKGLQLEVEKTMANMDQDFKLSTSKDTSLKQSPNRPKIPLRAFLFGVKVKKRKPSLFSCMNPALQKQYSDLQYKNPP</sequence>
<evidence type="ECO:0000256" key="1">
    <source>
        <dbReference type="ARBA" id="ARBA00023054"/>
    </source>
</evidence>
<feature type="coiled-coil region" evidence="2">
    <location>
        <begin position="307"/>
        <end position="410"/>
    </location>
</feature>
<protein>
    <recommendedName>
        <fullName evidence="4">NAB domain-containing protein</fullName>
    </recommendedName>
</protein>